<feature type="transmembrane region" description="Helical" evidence="12">
    <location>
        <begin position="353"/>
        <end position="371"/>
    </location>
</feature>
<keyword evidence="5" id="KW-0571">Peptide transport</keyword>
<dbReference type="AlphaFoldDB" id="A0A9C6WYM3"/>
<feature type="transmembrane region" description="Helical" evidence="12">
    <location>
        <begin position="699"/>
        <end position="717"/>
    </location>
</feature>
<feature type="transmembrane region" description="Helical" evidence="12">
    <location>
        <begin position="401"/>
        <end position="422"/>
    </location>
</feature>
<dbReference type="KEGG" id="foc:113208588"/>
<feature type="transmembrane region" description="Helical" evidence="12">
    <location>
        <begin position="729"/>
        <end position="748"/>
    </location>
</feature>
<keyword evidence="7 12" id="KW-1133">Transmembrane helix</keyword>
<keyword evidence="3 10" id="KW-0813">Transport</keyword>
<keyword evidence="13" id="KW-1185">Reference proteome</keyword>
<dbReference type="GO" id="GO:0022857">
    <property type="term" value="F:transmembrane transporter activity"/>
    <property type="evidence" value="ECO:0007669"/>
    <property type="project" value="InterPro"/>
</dbReference>
<evidence type="ECO:0000256" key="11">
    <source>
        <dbReference type="SAM" id="MobiDB-lite"/>
    </source>
</evidence>
<dbReference type="GO" id="GO:0006857">
    <property type="term" value="P:oligopeptide transport"/>
    <property type="evidence" value="ECO:0007669"/>
    <property type="project" value="InterPro"/>
</dbReference>
<protein>
    <recommendedName>
        <fullName evidence="9">Oligopeptide transporter 1</fullName>
    </recommendedName>
</protein>
<evidence type="ECO:0000256" key="7">
    <source>
        <dbReference type="ARBA" id="ARBA00022989"/>
    </source>
</evidence>
<dbReference type="Gene3D" id="1.20.1250.20">
    <property type="entry name" value="MFS general substrate transporter like domains"/>
    <property type="match status" value="2"/>
</dbReference>
<proteinExistence type="inferred from homology"/>
<feature type="transmembrane region" description="Helical" evidence="12">
    <location>
        <begin position="144"/>
        <end position="162"/>
    </location>
</feature>
<evidence type="ECO:0000256" key="12">
    <source>
        <dbReference type="SAM" id="Phobius"/>
    </source>
</evidence>
<dbReference type="InterPro" id="IPR036259">
    <property type="entry name" value="MFS_trans_sf"/>
</dbReference>
<dbReference type="PROSITE" id="PS01022">
    <property type="entry name" value="PTR2_1"/>
    <property type="match status" value="1"/>
</dbReference>
<feature type="transmembrane region" description="Helical" evidence="12">
    <location>
        <begin position="205"/>
        <end position="227"/>
    </location>
</feature>
<dbReference type="RefSeq" id="XP_052121488.1">
    <property type="nucleotide sequence ID" value="XM_052265528.1"/>
</dbReference>
<dbReference type="PANTHER" id="PTHR11654">
    <property type="entry name" value="OLIGOPEPTIDE TRANSPORTER-RELATED"/>
    <property type="match status" value="1"/>
</dbReference>
<keyword evidence="6" id="KW-0653">Protein transport</keyword>
<dbReference type="FunFam" id="1.20.1250.20:FF:000049">
    <property type="entry name" value="Solute carrier family 15 member 2"/>
    <property type="match status" value="1"/>
</dbReference>
<keyword evidence="4 10" id="KW-0812">Transmembrane</keyword>
<name>A0A9C6WYM3_FRAOC</name>
<evidence type="ECO:0000256" key="5">
    <source>
        <dbReference type="ARBA" id="ARBA00022856"/>
    </source>
</evidence>
<evidence type="ECO:0000256" key="4">
    <source>
        <dbReference type="ARBA" id="ARBA00022692"/>
    </source>
</evidence>
<feature type="transmembrane region" description="Helical" evidence="12">
    <location>
        <begin position="280"/>
        <end position="297"/>
    </location>
</feature>
<gene>
    <name evidence="14" type="primary">LOC113208588</name>
</gene>
<dbReference type="CDD" id="cd17347">
    <property type="entry name" value="MFS_SLC15A1_2_like"/>
    <property type="match status" value="1"/>
</dbReference>
<sequence length="781" mass="86525">MEPSSSRPRDHDRPGPRHRLHGDGEELQQLLSCDDSQDSDAEDSPLLRGPRRLSLENAETDDEQRIVPAEGLALPDVERQRHASHKSKTRSKTSCWPASLKYPKSVFFIIGNEFCERFSYYGMRTILSLFMIKALKLNEENATIIYHMFVMFCYFFPVFGALLADSYLGKFKTIAYLSIVYAAGNFVVATASATDIGLPSREMTYIGLLLIAIGTGGIKPCVSAFGGDQFVLPQQARQLASFFSVFYFAINAGSLISTWLTPELRTISCMGQTTCFPLAFGVPAILMLLSLVIFVIGRPGYKVFKPQGNVLVDVSKCVWNALTNKMKSADMKSHWLEHADERFSEKLRSDIRGMLRVLLLFVPLPIFWALYDQQGSRWTFQANNMNGRIGSWTIKPDQMQVVNPLLILLFLPLFETVVYPALNRAHLLTRPLQKMGTGGVLAAAAFVISALVELQLQAHYPVPLEAGLAQVRVYNSLPCDLQLAYANETFPVRRLEAWTRTDVPAPQGNASVVLGLSGSCLASAEQLALNLEEDKSVSFQLYSIDPVSQKVVSVQSRRVEDILEKDASPRVRVMYHFSDSSEHSVKFSMHGELMSNSNNISGTGDYALVPALEPAESYTITVDGKEVATNQLLDVGGVYTILVDNSDAVVLADVNPNVIHLMWLLPQYIVMSVAEVMFSVTGLEFAFTQAPVSMKSVLTSAWLLTVAFGNLIVVLITEIRFFSSQASEFFLFAGLMLVVMVLFIWLAVRYTYVESQSTDEARGAQPAAEQTDAAATKTDKS</sequence>
<dbReference type="Proteomes" id="UP000504606">
    <property type="component" value="Unplaced"/>
</dbReference>
<evidence type="ECO:0000256" key="1">
    <source>
        <dbReference type="ARBA" id="ARBA00004141"/>
    </source>
</evidence>
<dbReference type="GO" id="GO:0016020">
    <property type="term" value="C:membrane"/>
    <property type="evidence" value="ECO:0007669"/>
    <property type="project" value="UniProtKB-SubCell"/>
</dbReference>
<feature type="transmembrane region" description="Helical" evidence="12">
    <location>
        <begin position="668"/>
        <end position="687"/>
    </location>
</feature>
<dbReference type="Pfam" id="PF00854">
    <property type="entry name" value="PTR2"/>
    <property type="match status" value="2"/>
</dbReference>
<dbReference type="GeneID" id="113208588"/>
<evidence type="ECO:0000313" key="14">
    <source>
        <dbReference type="RefSeq" id="XP_052121488.1"/>
    </source>
</evidence>
<comment type="subcellular location">
    <subcellularLocation>
        <location evidence="1 10">Membrane</location>
        <topology evidence="1 10">Multi-pass membrane protein</topology>
    </subcellularLocation>
</comment>
<dbReference type="PROSITE" id="PS01023">
    <property type="entry name" value="PTR2_2"/>
    <property type="match status" value="1"/>
</dbReference>
<comment type="similarity">
    <text evidence="2 10">Belongs to the major facilitator superfamily. Proton-dependent oligopeptide transporter (POT/PTR) (TC 2.A.17) family.</text>
</comment>
<organism evidence="13 14">
    <name type="scientific">Frankliniella occidentalis</name>
    <name type="common">Western flower thrips</name>
    <name type="synonym">Euthrips occidentalis</name>
    <dbReference type="NCBI Taxonomy" id="133901"/>
    <lineage>
        <taxon>Eukaryota</taxon>
        <taxon>Metazoa</taxon>
        <taxon>Ecdysozoa</taxon>
        <taxon>Arthropoda</taxon>
        <taxon>Hexapoda</taxon>
        <taxon>Insecta</taxon>
        <taxon>Pterygota</taxon>
        <taxon>Neoptera</taxon>
        <taxon>Paraneoptera</taxon>
        <taxon>Thysanoptera</taxon>
        <taxon>Terebrantia</taxon>
        <taxon>Thripoidea</taxon>
        <taxon>Thripidae</taxon>
        <taxon>Frankliniella</taxon>
    </lineage>
</organism>
<evidence type="ECO:0000313" key="13">
    <source>
        <dbReference type="Proteomes" id="UP000504606"/>
    </source>
</evidence>
<evidence type="ECO:0000256" key="8">
    <source>
        <dbReference type="ARBA" id="ARBA00023136"/>
    </source>
</evidence>
<feature type="transmembrane region" description="Helical" evidence="12">
    <location>
        <begin position="239"/>
        <end position="260"/>
    </location>
</feature>
<accession>A0A9C6WYM3</accession>
<evidence type="ECO:0000256" key="9">
    <source>
        <dbReference type="ARBA" id="ARBA00078114"/>
    </source>
</evidence>
<evidence type="ECO:0000256" key="10">
    <source>
        <dbReference type="RuleBase" id="RU003755"/>
    </source>
</evidence>
<dbReference type="SUPFAM" id="SSF103473">
    <property type="entry name" value="MFS general substrate transporter"/>
    <property type="match status" value="1"/>
</dbReference>
<dbReference type="InterPro" id="IPR018456">
    <property type="entry name" value="PTR2_symporter_CS"/>
</dbReference>
<feature type="region of interest" description="Disordered" evidence="11">
    <location>
        <begin position="1"/>
        <end position="71"/>
    </location>
</feature>
<dbReference type="GO" id="GO:0015031">
    <property type="term" value="P:protein transport"/>
    <property type="evidence" value="ECO:0007669"/>
    <property type="project" value="UniProtKB-KW"/>
</dbReference>
<evidence type="ECO:0000256" key="6">
    <source>
        <dbReference type="ARBA" id="ARBA00022927"/>
    </source>
</evidence>
<dbReference type="OrthoDB" id="8904098at2759"/>
<feature type="compositionally biased region" description="Low complexity" evidence="11">
    <location>
        <begin position="764"/>
        <end position="781"/>
    </location>
</feature>
<evidence type="ECO:0000256" key="3">
    <source>
        <dbReference type="ARBA" id="ARBA00022448"/>
    </source>
</evidence>
<keyword evidence="8 12" id="KW-0472">Membrane</keyword>
<feature type="region of interest" description="Disordered" evidence="11">
    <location>
        <begin position="759"/>
        <end position="781"/>
    </location>
</feature>
<dbReference type="InterPro" id="IPR000109">
    <property type="entry name" value="POT_fam"/>
</dbReference>
<feature type="transmembrane region" description="Helical" evidence="12">
    <location>
        <begin position="174"/>
        <end position="193"/>
    </location>
</feature>
<reference evidence="14" key="1">
    <citation type="submission" date="2025-08" db="UniProtKB">
        <authorList>
            <consortium name="RefSeq"/>
        </authorList>
    </citation>
    <scope>IDENTIFICATION</scope>
    <source>
        <tissue evidence="14">Whole organism</tissue>
    </source>
</reference>
<evidence type="ECO:0000256" key="2">
    <source>
        <dbReference type="ARBA" id="ARBA00005982"/>
    </source>
</evidence>